<keyword evidence="3" id="KW-1185">Reference proteome</keyword>
<organism evidence="2 3">
    <name type="scientific">Parathielavia hyrcaniae</name>
    <dbReference type="NCBI Taxonomy" id="113614"/>
    <lineage>
        <taxon>Eukaryota</taxon>
        <taxon>Fungi</taxon>
        <taxon>Dikarya</taxon>
        <taxon>Ascomycota</taxon>
        <taxon>Pezizomycotina</taxon>
        <taxon>Sordariomycetes</taxon>
        <taxon>Sordariomycetidae</taxon>
        <taxon>Sordariales</taxon>
        <taxon>Chaetomiaceae</taxon>
        <taxon>Parathielavia</taxon>
    </lineage>
</organism>
<sequence>MVARTVMYKAVPSRNELTGSAKHRPIGDGPELRPRGSGPPRCGFRLARSRGSRPVLSKTFHQLSPLHSPRRYGHDSVAKDLWSFSGGLLCHPESDGIMIHQLAEADGRAQLSKGEATIINEADTDDFAQMRAAVAFVKVSEPRATFKSLTSDRLPIMKRTGRIWVRIVNSSYAEAQPPAAGANEWMSC</sequence>
<comment type="caution">
    <text evidence="2">The sequence shown here is derived from an EMBL/GenBank/DDBJ whole genome shotgun (WGS) entry which is preliminary data.</text>
</comment>
<evidence type="ECO:0000313" key="3">
    <source>
        <dbReference type="Proteomes" id="UP001305647"/>
    </source>
</evidence>
<feature type="region of interest" description="Disordered" evidence="1">
    <location>
        <begin position="13"/>
        <end position="40"/>
    </location>
</feature>
<reference evidence="2" key="2">
    <citation type="submission" date="2023-05" db="EMBL/GenBank/DDBJ databases">
        <authorList>
            <consortium name="Lawrence Berkeley National Laboratory"/>
            <person name="Steindorff A."/>
            <person name="Hensen N."/>
            <person name="Bonometti L."/>
            <person name="Westerberg I."/>
            <person name="Brannstrom I.O."/>
            <person name="Guillou S."/>
            <person name="Cros-Aarteil S."/>
            <person name="Calhoun S."/>
            <person name="Haridas S."/>
            <person name="Kuo A."/>
            <person name="Mondo S."/>
            <person name="Pangilinan J."/>
            <person name="Riley R."/>
            <person name="Labutti K."/>
            <person name="Andreopoulos B."/>
            <person name="Lipzen A."/>
            <person name="Chen C."/>
            <person name="Yanf M."/>
            <person name="Daum C."/>
            <person name="Ng V."/>
            <person name="Clum A."/>
            <person name="Ohm R."/>
            <person name="Martin F."/>
            <person name="Silar P."/>
            <person name="Natvig D."/>
            <person name="Lalanne C."/>
            <person name="Gautier V."/>
            <person name="Ament-Velasquez S.L."/>
            <person name="Kruys A."/>
            <person name="Hutchinson M.I."/>
            <person name="Powell A.J."/>
            <person name="Barry K."/>
            <person name="Miller A.N."/>
            <person name="Grigoriev I.V."/>
            <person name="Debuchy R."/>
            <person name="Gladieux P."/>
            <person name="Thoren M.H."/>
            <person name="Johannesson H."/>
        </authorList>
    </citation>
    <scope>NUCLEOTIDE SEQUENCE</scope>
    <source>
        <strain evidence="2">CBS 757.83</strain>
    </source>
</reference>
<dbReference type="EMBL" id="MU863634">
    <property type="protein sequence ID" value="KAK4101607.1"/>
    <property type="molecule type" value="Genomic_DNA"/>
</dbReference>
<dbReference type="AlphaFoldDB" id="A0AAN6T2G4"/>
<protein>
    <submittedName>
        <fullName evidence="2">Uncharacterized protein</fullName>
    </submittedName>
</protein>
<evidence type="ECO:0000256" key="1">
    <source>
        <dbReference type="SAM" id="MobiDB-lite"/>
    </source>
</evidence>
<accession>A0AAN6T2G4</accession>
<reference evidence="2" key="1">
    <citation type="journal article" date="2023" name="Mol. Phylogenet. Evol.">
        <title>Genome-scale phylogeny and comparative genomics of the fungal order Sordariales.</title>
        <authorList>
            <person name="Hensen N."/>
            <person name="Bonometti L."/>
            <person name="Westerberg I."/>
            <person name="Brannstrom I.O."/>
            <person name="Guillou S."/>
            <person name="Cros-Aarteil S."/>
            <person name="Calhoun S."/>
            <person name="Haridas S."/>
            <person name="Kuo A."/>
            <person name="Mondo S."/>
            <person name="Pangilinan J."/>
            <person name="Riley R."/>
            <person name="LaButti K."/>
            <person name="Andreopoulos B."/>
            <person name="Lipzen A."/>
            <person name="Chen C."/>
            <person name="Yan M."/>
            <person name="Daum C."/>
            <person name="Ng V."/>
            <person name="Clum A."/>
            <person name="Steindorff A."/>
            <person name="Ohm R.A."/>
            <person name="Martin F."/>
            <person name="Silar P."/>
            <person name="Natvig D.O."/>
            <person name="Lalanne C."/>
            <person name="Gautier V."/>
            <person name="Ament-Velasquez S.L."/>
            <person name="Kruys A."/>
            <person name="Hutchinson M.I."/>
            <person name="Powell A.J."/>
            <person name="Barry K."/>
            <person name="Miller A.N."/>
            <person name="Grigoriev I.V."/>
            <person name="Debuchy R."/>
            <person name="Gladieux P."/>
            <person name="Hiltunen Thoren M."/>
            <person name="Johannesson H."/>
        </authorList>
    </citation>
    <scope>NUCLEOTIDE SEQUENCE</scope>
    <source>
        <strain evidence="2">CBS 757.83</strain>
    </source>
</reference>
<gene>
    <name evidence="2" type="ORF">N658DRAFT_49101</name>
</gene>
<name>A0AAN6T2G4_9PEZI</name>
<proteinExistence type="predicted"/>
<dbReference type="Proteomes" id="UP001305647">
    <property type="component" value="Unassembled WGS sequence"/>
</dbReference>
<evidence type="ECO:0000313" key="2">
    <source>
        <dbReference type="EMBL" id="KAK4101607.1"/>
    </source>
</evidence>